<dbReference type="SUPFAM" id="SSF55347">
    <property type="entry name" value="Glyceraldehyde-3-phosphate dehydrogenase-like, C-terminal domain"/>
    <property type="match status" value="1"/>
</dbReference>
<protein>
    <recommendedName>
        <fullName evidence="3">Aspartate-semialdehyde dehydrogenase</fullName>
    </recommendedName>
</protein>
<evidence type="ECO:0000313" key="2">
    <source>
        <dbReference type="Proteomes" id="UP000034087"/>
    </source>
</evidence>
<dbReference type="CDD" id="cd02278">
    <property type="entry name" value="GAPDH_II_N"/>
    <property type="match status" value="1"/>
</dbReference>
<gene>
    <name evidence="1" type="ORF">UW53_C0013G0009</name>
</gene>
<dbReference type="InterPro" id="IPR036291">
    <property type="entry name" value="NAD(P)-bd_dom_sf"/>
</dbReference>
<proteinExistence type="predicted"/>
<comment type="caution">
    <text evidence="1">The sequence shown here is derived from an EMBL/GenBank/DDBJ whole genome shotgun (WGS) entry which is preliminary data.</text>
</comment>
<evidence type="ECO:0000313" key="1">
    <source>
        <dbReference type="EMBL" id="KKT59408.1"/>
    </source>
</evidence>
<name>A0A0G1IKJ6_9BACT</name>
<dbReference type="Gene3D" id="3.40.50.720">
    <property type="entry name" value="NAD(P)-binding Rossmann-like Domain"/>
    <property type="match status" value="1"/>
</dbReference>
<dbReference type="CDD" id="cd18127">
    <property type="entry name" value="GAPDH_II_C"/>
    <property type="match status" value="1"/>
</dbReference>
<dbReference type="Gene3D" id="3.30.360.10">
    <property type="entry name" value="Dihydrodipicolinate Reductase, domain 2"/>
    <property type="match status" value="1"/>
</dbReference>
<sequence length="362" mass="40969">MARKKPRVHIVGTGTIGEPLVYLLTEQRKEIGLGEVSFYKRTPLVEEVGKVKRMVEVGAVFSAGEDKFPQFKELGLHPMLTHQQALERADVIIDCTPEGNKLKEKYYLALSQKYPKKGFIAQGSEEGFGVPYVWTVNDKCLFGRFIQVVSCNTHQLVCPINTLIIKHEGIENLKNGKFFIARRGSDISEDKVNPGVEAEAAKEKYRQYGTHQAYDAARVIQTLYSRPISIPIHSQIIKVPTQYMHTMLFDIEIKSPIHYKEALARLEANPLIVFTNLKSTNRVFDRARNTSKARGRILNQTVFYKPSLDVSEDGTHIRGTCFTPQDGNALLSSVAATLWLLDPATYKEKMKVFDKFLFTEVV</sequence>
<dbReference type="EMBL" id="LCIR01000013">
    <property type="protein sequence ID" value="KKT59408.1"/>
    <property type="molecule type" value="Genomic_DNA"/>
</dbReference>
<dbReference type="Proteomes" id="UP000034087">
    <property type="component" value="Unassembled WGS sequence"/>
</dbReference>
<dbReference type="SUPFAM" id="SSF51735">
    <property type="entry name" value="NAD(P)-binding Rossmann-fold domains"/>
    <property type="match status" value="1"/>
</dbReference>
<dbReference type="AlphaFoldDB" id="A0A0G1IKJ6"/>
<accession>A0A0G1IKJ6</accession>
<organism evidence="1 2">
    <name type="scientific">Candidatus Giovannonibacteria bacterium GW2011_GWA1_44_25</name>
    <dbReference type="NCBI Taxonomy" id="1618645"/>
    <lineage>
        <taxon>Bacteria</taxon>
        <taxon>Candidatus Giovannoniibacteriota</taxon>
    </lineage>
</organism>
<reference evidence="1 2" key="1">
    <citation type="journal article" date="2015" name="Nature">
        <title>rRNA introns, odd ribosomes, and small enigmatic genomes across a large radiation of phyla.</title>
        <authorList>
            <person name="Brown C.T."/>
            <person name="Hug L.A."/>
            <person name="Thomas B.C."/>
            <person name="Sharon I."/>
            <person name="Castelle C.J."/>
            <person name="Singh A."/>
            <person name="Wilkins M.J."/>
            <person name="Williams K.H."/>
            <person name="Banfield J.F."/>
        </authorList>
    </citation>
    <scope>NUCLEOTIDE SEQUENCE [LARGE SCALE GENOMIC DNA]</scope>
</reference>
<evidence type="ECO:0008006" key="3">
    <source>
        <dbReference type="Google" id="ProtNLM"/>
    </source>
</evidence>